<dbReference type="EMBL" id="SNYJ01000028">
    <property type="protein sequence ID" value="TDQ33771.1"/>
    <property type="molecule type" value="Genomic_DNA"/>
</dbReference>
<dbReference type="Pfam" id="PF14286">
    <property type="entry name" value="DHHW"/>
    <property type="match status" value="1"/>
</dbReference>
<evidence type="ECO:0000313" key="1">
    <source>
        <dbReference type="EMBL" id="TDQ33771.1"/>
    </source>
</evidence>
<dbReference type="Proteomes" id="UP000295632">
    <property type="component" value="Unassembled WGS sequence"/>
</dbReference>
<comment type="caution">
    <text evidence="1">The sequence shown here is derived from an EMBL/GenBank/DDBJ whole genome shotgun (WGS) entry which is preliminary data.</text>
</comment>
<keyword evidence="2" id="KW-1185">Reference proteome</keyword>
<evidence type="ECO:0000313" key="2">
    <source>
        <dbReference type="Proteomes" id="UP000295632"/>
    </source>
</evidence>
<name>A0A4R6TT51_9BACI</name>
<dbReference type="RefSeq" id="WP_133582273.1">
    <property type="nucleotide sequence ID" value="NZ_SNYJ01000028.1"/>
</dbReference>
<protein>
    <submittedName>
        <fullName evidence="1">DHHW motif protein</fullName>
    </submittedName>
</protein>
<accession>A0A4R6TT51</accession>
<reference evidence="1 2" key="1">
    <citation type="submission" date="2019-03" db="EMBL/GenBank/DDBJ databases">
        <title>Genomic Encyclopedia of Type Strains, Phase IV (KMG-IV): sequencing the most valuable type-strain genomes for metagenomic binning, comparative biology and taxonomic classification.</title>
        <authorList>
            <person name="Goeker M."/>
        </authorList>
    </citation>
    <scope>NUCLEOTIDE SEQUENCE [LARGE SCALE GENOMIC DNA]</scope>
    <source>
        <strain evidence="1 2">DSM 28697</strain>
    </source>
</reference>
<sequence>MKNGSNHRAITGLLLVVFVGAVVAADVLTDDKSFSEEENRVLEERPDFSLNSLVEGEFVSEYEQYTSDQFAFRNAWIGVKTDADRALGKKESNGVFLGENGHLMEHYTSPSEAVMQERVQAIQTFHEATSDLPMYVMVAPTIAGVLPNKLPAFAPIGDQQNDLIRLRQRLPEEIRFVDVFNALAGKQEELMYYKTDHHWTTTGAYYAYRALCLEMGIVPQDKTSFDILQATDEFYGSLYSKSGFRHLEPDNIHLYLPKKQSTIKVNYVEEGRVSDSLYEPDHLRTKDKYAVFLDGNHPLVRITTDSPEDKKILVIKDSYANSLLPFLTEHFSEINVVDPRYYDKSLLALIEERQIDSTLFLYNMKTFFEDSSIMNITEGLQ</sequence>
<organism evidence="1 2">
    <name type="scientific">Aureibacillus halotolerans</name>
    <dbReference type="NCBI Taxonomy" id="1508390"/>
    <lineage>
        <taxon>Bacteria</taxon>
        <taxon>Bacillati</taxon>
        <taxon>Bacillota</taxon>
        <taxon>Bacilli</taxon>
        <taxon>Bacillales</taxon>
        <taxon>Bacillaceae</taxon>
        <taxon>Aureibacillus</taxon>
    </lineage>
</organism>
<gene>
    <name evidence="1" type="ORF">EV213_1283</name>
</gene>
<dbReference type="InterPro" id="IPR025945">
    <property type="entry name" value="DHHW"/>
</dbReference>
<proteinExistence type="predicted"/>
<dbReference type="AlphaFoldDB" id="A0A4R6TT51"/>
<dbReference type="OrthoDB" id="175771at2"/>